<feature type="region of interest" description="Disordered" evidence="1">
    <location>
        <begin position="30"/>
        <end position="50"/>
    </location>
</feature>
<dbReference type="AlphaFoldDB" id="A0AAV1LSS5"/>
<reference evidence="2 3" key="1">
    <citation type="submission" date="2023-11" db="EMBL/GenBank/DDBJ databases">
        <authorList>
            <person name="Hedman E."/>
            <person name="Englund M."/>
            <person name="Stromberg M."/>
            <person name="Nyberg Akerstrom W."/>
            <person name="Nylinder S."/>
            <person name="Jareborg N."/>
            <person name="Kallberg Y."/>
            <person name="Kronander E."/>
        </authorList>
    </citation>
    <scope>NUCLEOTIDE SEQUENCE [LARGE SCALE GENOMIC DNA]</scope>
</reference>
<accession>A0AAV1LSS5</accession>
<evidence type="ECO:0000256" key="1">
    <source>
        <dbReference type="SAM" id="MobiDB-lite"/>
    </source>
</evidence>
<evidence type="ECO:0000313" key="3">
    <source>
        <dbReference type="Proteomes" id="UP001314205"/>
    </source>
</evidence>
<evidence type="ECO:0008006" key="4">
    <source>
        <dbReference type="Google" id="ProtNLM"/>
    </source>
</evidence>
<keyword evidence="3" id="KW-1185">Reference proteome</keyword>
<name>A0AAV1LSS5_9NEOP</name>
<dbReference type="InterPro" id="IPR021109">
    <property type="entry name" value="Peptidase_aspartic_dom_sf"/>
</dbReference>
<dbReference type="EMBL" id="CAVLGL010000104">
    <property type="protein sequence ID" value="CAK1598511.1"/>
    <property type="molecule type" value="Genomic_DNA"/>
</dbReference>
<comment type="caution">
    <text evidence="2">The sequence shown here is derived from an EMBL/GenBank/DDBJ whole genome shotgun (WGS) entry which is preliminary data.</text>
</comment>
<protein>
    <recommendedName>
        <fullName evidence="4">Peptidase aspartic putative domain-containing protein</fullName>
    </recommendedName>
</protein>
<dbReference type="Proteomes" id="UP001314205">
    <property type="component" value="Unassembled WGS sequence"/>
</dbReference>
<sequence length="155" mass="17411">MLKNITPYKELQELNQILCVSLANTRAGVTTSSKKPDEKPSIQNHAQNSSESTLLQTLPVKINHGERSVIVRALFDSGYQRSYVKKEEIKELRALPSGKEELNHSLFGGVSVATQQYDCNNFTVYSIDNTLKFDMFALDLVTICKNVPKVNNKSF</sequence>
<dbReference type="Gene3D" id="2.40.70.10">
    <property type="entry name" value="Acid Proteases"/>
    <property type="match status" value="1"/>
</dbReference>
<feature type="compositionally biased region" description="Polar residues" evidence="1">
    <location>
        <begin position="41"/>
        <end position="50"/>
    </location>
</feature>
<organism evidence="2 3">
    <name type="scientific">Parnassius mnemosyne</name>
    <name type="common">clouded apollo</name>
    <dbReference type="NCBI Taxonomy" id="213953"/>
    <lineage>
        <taxon>Eukaryota</taxon>
        <taxon>Metazoa</taxon>
        <taxon>Ecdysozoa</taxon>
        <taxon>Arthropoda</taxon>
        <taxon>Hexapoda</taxon>
        <taxon>Insecta</taxon>
        <taxon>Pterygota</taxon>
        <taxon>Neoptera</taxon>
        <taxon>Endopterygota</taxon>
        <taxon>Lepidoptera</taxon>
        <taxon>Glossata</taxon>
        <taxon>Ditrysia</taxon>
        <taxon>Papilionoidea</taxon>
        <taxon>Papilionidae</taxon>
        <taxon>Parnassiinae</taxon>
        <taxon>Parnassini</taxon>
        <taxon>Parnassius</taxon>
        <taxon>Driopa</taxon>
    </lineage>
</organism>
<gene>
    <name evidence="2" type="ORF">PARMNEM_LOCUS17489</name>
</gene>
<proteinExistence type="predicted"/>
<evidence type="ECO:0000313" key="2">
    <source>
        <dbReference type="EMBL" id="CAK1598511.1"/>
    </source>
</evidence>